<organism evidence="9 10">
    <name type="scientific">Gracilariopsis chorda</name>
    <dbReference type="NCBI Taxonomy" id="448386"/>
    <lineage>
        <taxon>Eukaryota</taxon>
        <taxon>Rhodophyta</taxon>
        <taxon>Florideophyceae</taxon>
        <taxon>Rhodymeniophycidae</taxon>
        <taxon>Gracilariales</taxon>
        <taxon>Gracilariaceae</taxon>
        <taxon>Gracilariopsis</taxon>
    </lineage>
</organism>
<keyword evidence="4 7" id="KW-0472">Membrane</keyword>
<comment type="caution">
    <text evidence="9">The sequence shown here is derived from an EMBL/GenBank/DDBJ whole genome shotgun (WGS) entry which is preliminary data.</text>
</comment>
<feature type="domain" description="Membrane insertase YidC/Oxa/ALB C-terminal" evidence="8">
    <location>
        <begin position="118"/>
        <end position="327"/>
    </location>
</feature>
<keyword evidence="2 5" id="KW-0812">Transmembrane</keyword>
<feature type="transmembrane region" description="Helical" evidence="7">
    <location>
        <begin position="292"/>
        <end position="313"/>
    </location>
</feature>
<dbReference type="GO" id="GO:0051205">
    <property type="term" value="P:protein insertion into membrane"/>
    <property type="evidence" value="ECO:0007669"/>
    <property type="project" value="TreeGrafter"/>
</dbReference>
<dbReference type="CDD" id="cd20070">
    <property type="entry name" value="5TM_YidC_Alb3"/>
    <property type="match status" value="1"/>
</dbReference>
<dbReference type="Pfam" id="PF02096">
    <property type="entry name" value="60KD_IMP"/>
    <property type="match status" value="1"/>
</dbReference>
<reference evidence="9 10" key="1">
    <citation type="journal article" date="2018" name="Mol. Biol. Evol.">
        <title>Analysis of the draft genome of the red seaweed Gracilariopsis chorda provides insights into genome size evolution in Rhodophyta.</title>
        <authorList>
            <person name="Lee J."/>
            <person name="Yang E.C."/>
            <person name="Graf L."/>
            <person name="Yang J.H."/>
            <person name="Qiu H."/>
            <person name="Zel Zion U."/>
            <person name="Chan C.X."/>
            <person name="Stephens T.G."/>
            <person name="Weber A.P.M."/>
            <person name="Boo G.H."/>
            <person name="Boo S.M."/>
            <person name="Kim K.M."/>
            <person name="Shin Y."/>
            <person name="Jung M."/>
            <person name="Lee S.J."/>
            <person name="Yim H.S."/>
            <person name="Lee J.H."/>
            <person name="Bhattacharya D."/>
            <person name="Yoon H.S."/>
        </authorList>
    </citation>
    <scope>NUCLEOTIDE SEQUENCE [LARGE SCALE GENOMIC DNA]</scope>
    <source>
        <strain evidence="9 10">SKKU-2015</strain>
        <tissue evidence="9">Whole body</tissue>
    </source>
</reference>
<dbReference type="InterPro" id="IPR028055">
    <property type="entry name" value="YidC/Oxa/ALB_C"/>
</dbReference>
<evidence type="ECO:0000313" key="10">
    <source>
        <dbReference type="Proteomes" id="UP000247409"/>
    </source>
</evidence>
<keyword evidence="3 7" id="KW-1133">Transmembrane helix</keyword>
<evidence type="ECO:0000256" key="7">
    <source>
        <dbReference type="SAM" id="Phobius"/>
    </source>
</evidence>
<comment type="similarity">
    <text evidence="5">Belongs to the OXA1/ALB3/YidC family.</text>
</comment>
<evidence type="ECO:0000256" key="6">
    <source>
        <dbReference type="SAM" id="MobiDB-lite"/>
    </source>
</evidence>
<evidence type="ECO:0000256" key="1">
    <source>
        <dbReference type="ARBA" id="ARBA00004141"/>
    </source>
</evidence>
<comment type="subcellular location">
    <subcellularLocation>
        <location evidence="1 5">Membrane</location>
        <topology evidence="1 5">Multi-pass membrane protein</topology>
    </subcellularLocation>
</comment>
<feature type="compositionally biased region" description="Low complexity" evidence="6">
    <location>
        <begin position="337"/>
        <end position="358"/>
    </location>
</feature>
<dbReference type="GO" id="GO:0032977">
    <property type="term" value="F:membrane insertase activity"/>
    <property type="evidence" value="ECO:0007669"/>
    <property type="project" value="InterPro"/>
</dbReference>
<evidence type="ECO:0000259" key="8">
    <source>
        <dbReference type="Pfam" id="PF02096"/>
    </source>
</evidence>
<evidence type="ECO:0000256" key="3">
    <source>
        <dbReference type="ARBA" id="ARBA00022989"/>
    </source>
</evidence>
<evidence type="ECO:0000256" key="5">
    <source>
        <dbReference type="RuleBase" id="RU003945"/>
    </source>
</evidence>
<dbReference type="PANTHER" id="PTHR12428">
    <property type="entry name" value="OXA1"/>
    <property type="match status" value="1"/>
</dbReference>
<keyword evidence="10" id="KW-1185">Reference proteome</keyword>
<sequence>MFAFATPTTLPLRTTQGVSISSRRASHRPQTTTRMALDPHTAHHLTQAFAVTPHIDLNSIQLLLSDAATAISDVSTTVTETAVEAKKSGWWDSLLNFVENAIVYLHGRLSAAGVPGPYGVSIILFTVIIKAVTFPLNFRQMESTMRMQAIAPRLKKIQADYKDNPAVMNQMTAQLYKDEQINPLAGCLPVIVQIPVWIALYRSVLNLAADNLLNESFLWLPSLQGPVSKTGQGISTWLFPLQNGAPPVGWHDAACYLVLPTILVFTQVISQRVMSPQTQDPSQQQANAILKFMPFLIGWFALNVPSGLGVYWVTNNLLTTAQTLFIRSRFPDLAASAATPSDASATTSETSSLPSSRLDVADGFRSNGTEAPKKASKSKKRRKRR</sequence>
<feature type="transmembrane region" description="Helical" evidence="7">
    <location>
        <begin position="118"/>
        <end position="138"/>
    </location>
</feature>
<dbReference type="PANTHER" id="PTHR12428:SF14">
    <property type="entry name" value="ALBINO3-LIKE PROTEIN 1, CHLOROPLASTIC"/>
    <property type="match status" value="1"/>
</dbReference>
<proteinExistence type="inferred from homology"/>
<dbReference type="InterPro" id="IPR001708">
    <property type="entry name" value="YidC/ALB3/OXA1/COX18"/>
</dbReference>
<evidence type="ECO:0000256" key="4">
    <source>
        <dbReference type="ARBA" id="ARBA00023136"/>
    </source>
</evidence>
<dbReference type="EMBL" id="NBIV01000307">
    <property type="protein sequence ID" value="PXF40348.1"/>
    <property type="molecule type" value="Genomic_DNA"/>
</dbReference>
<feature type="region of interest" description="Disordered" evidence="6">
    <location>
        <begin position="337"/>
        <end position="385"/>
    </location>
</feature>
<dbReference type="GO" id="GO:0016020">
    <property type="term" value="C:membrane"/>
    <property type="evidence" value="ECO:0007669"/>
    <property type="project" value="UniProtKB-SubCell"/>
</dbReference>
<dbReference type="STRING" id="448386.A0A2V3IEA1"/>
<gene>
    <name evidence="9" type="ORF">BWQ96_09946</name>
</gene>
<dbReference type="InterPro" id="IPR047196">
    <property type="entry name" value="YidC_ALB_C"/>
</dbReference>
<evidence type="ECO:0000256" key="2">
    <source>
        <dbReference type="ARBA" id="ARBA00022692"/>
    </source>
</evidence>
<dbReference type="NCBIfam" id="TIGR03592">
    <property type="entry name" value="yidC_oxa1_cterm"/>
    <property type="match status" value="1"/>
</dbReference>
<dbReference type="OrthoDB" id="2148490at2759"/>
<dbReference type="Proteomes" id="UP000247409">
    <property type="component" value="Unassembled WGS sequence"/>
</dbReference>
<evidence type="ECO:0000313" key="9">
    <source>
        <dbReference type="EMBL" id="PXF40348.1"/>
    </source>
</evidence>
<protein>
    <submittedName>
        <fullName evidence="9">Inner membrane ALBINO3-like protein 2, chloroplastic</fullName>
    </submittedName>
</protein>
<dbReference type="AlphaFoldDB" id="A0A2V3IEA1"/>
<name>A0A2V3IEA1_9FLOR</name>
<feature type="compositionally biased region" description="Basic residues" evidence="6">
    <location>
        <begin position="374"/>
        <end position="385"/>
    </location>
</feature>
<accession>A0A2V3IEA1</accession>